<dbReference type="Proteomes" id="UP001595957">
    <property type="component" value="Unassembled WGS sequence"/>
</dbReference>
<feature type="transmembrane region" description="Helical" evidence="4">
    <location>
        <begin position="222"/>
        <end position="246"/>
    </location>
</feature>
<dbReference type="RefSeq" id="WP_380804181.1">
    <property type="nucleotide sequence ID" value="NZ_JBHSFZ010000016.1"/>
</dbReference>
<feature type="transmembrane region" description="Helical" evidence="4">
    <location>
        <begin position="85"/>
        <end position="104"/>
    </location>
</feature>
<dbReference type="EMBL" id="JBHSFZ010000016">
    <property type="protein sequence ID" value="MFC4594446.1"/>
    <property type="molecule type" value="Genomic_DNA"/>
</dbReference>
<protein>
    <submittedName>
        <fullName evidence="6">MFS transporter</fullName>
    </submittedName>
</protein>
<dbReference type="InterPro" id="IPR050327">
    <property type="entry name" value="Proton-linked_MCT"/>
</dbReference>
<feature type="transmembrane region" description="Helical" evidence="4">
    <location>
        <begin position="286"/>
        <end position="305"/>
    </location>
</feature>
<dbReference type="InterPro" id="IPR036259">
    <property type="entry name" value="MFS_trans_sf"/>
</dbReference>
<proteinExistence type="predicted"/>
<feature type="transmembrane region" description="Helical" evidence="4">
    <location>
        <begin position="142"/>
        <end position="162"/>
    </location>
</feature>
<reference evidence="7" key="1">
    <citation type="journal article" date="2019" name="Int. J. Syst. Evol. Microbiol.">
        <title>The Global Catalogue of Microorganisms (GCM) 10K type strain sequencing project: providing services to taxonomists for standard genome sequencing and annotation.</title>
        <authorList>
            <consortium name="The Broad Institute Genomics Platform"/>
            <consortium name="The Broad Institute Genome Sequencing Center for Infectious Disease"/>
            <person name="Wu L."/>
            <person name="Ma J."/>
        </authorList>
    </citation>
    <scope>NUCLEOTIDE SEQUENCE [LARGE SCALE GENOMIC DNA]</scope>
    <source>
        <strain evidence="7">NBRC 103632</strain>
    </source>
</reference>
<gene>
    <name evidence="6" type="ORF">ACFO3E_09615</name>
</gene>
<evidence type="ECO:0000259" key="5">
    <source>
        <dbReference type="PROSITE" id="PS50850"/>
    </source>
</evidence>
<comment type="caution">
    <text evidence="6">The sequence shown here is derived from an EMBL/GenBank/DDBJ whole genome shotgun (WGS) entry which is preliminary data.</text>
</comment>
<dbReference type="PROSITE" id="PS50850">
    <property type="entry name" value="MFS"/>
    <property type="match status" value="1"/>
</dbReference>
<feature type="transmembrane region" description="Helical" evidence="4">
    <location>
        <begin position="317"/>
        <end position="339"/>
    </location>
</feature>
<dbReference type="PANTHER" id="PTHR11360">
    <property type="entry name" value="MONOCARBOXYLATE TRANSPORTER"/>
    <property type="match status" value="1"/>
</dbReference>
<evidence type="ECO:0000313" key="6">
    <source>
        <dbReference type="EMBL" id="MFC4594446.1"/>
    </source>
</evidence>
<dbReference type="SUPFAM" id="SSF103473">
    <property type="entry name" value="MFS general substrate transporter"/>
    <property type="match status" value="1"/>
</dbReference>
<keyword evidence="7" id="KW-1185">Reference proteome</keyword>
<feature type="transmembrane region" description="Helical" evidence="4">
    <location>
        <begin position="351"/>
        <end position="374"/>
    </location>
</feature>
<feature type="transmembrane region" description="Helical" evidence="4">
    <location>
        <begin position="174"/>
        <end position="193"/>
    </location>
</feature>
<evidence type="ECO:0000256" key="1">
    <source>
        <dbReference type="ARBA" id="ARBA00022692"/>
    </source>
</evidence>
<dbReference type="PANTHER" id="PTHR11360:SF290">
    <property type="entry name" value="MONOCARBOXYLATE MFS PERMEASE"/>
    <property type="match status" value="1"/>
</dbReference>
<dbReference type="InterPro" id="IPR011701">
    <property type="entry name" value="MFS"/>
</dbReference>
<organism evidence="6 7">
    <name type="scientific">Sphingobium tyrosinilyticum</name>
    <dbReference type="NCBI Taxonomy" id="2715436"/>
    <lineage>
        <taxon>Bacteria</taxon>
        <taxon>Pseudomonadati</taxon>
        <taxon>Pseudomonadota</taxon>
        <taxon>Alphaproteobacteria</taxon>
        <taxon>Sphingomonadales</taxon>
        <taxon>Sphingomonadaceae</taxon>
        <taxon>Sphingobium</taxon>
    </lineage>
</organism>
<keyword evidence="1 4" id="KW-0812">Transmembrane</keyword>
<evidence type="ECO:0000256" key="2">
    <source>
        <dbReference type="ARBA" id="ARBA00022989"/>
    </source>
</evidence>
<dbReference type="InterPro" id="IPR020846">
    <property type="entry name" value="MFS_dom"/>
</dbReference>
<name>A0ABV9EXS9_9SPHN</name>
<feature type="transmembrane region" description="Helical" evidence="4">
    <location>
        <begin position="380"/>
        <end position="401"/>
    </location>
</feature>
<accession>A0ABV9EXS9</accession>
<feature type="domain" description="Major facilitator superfamily (MFS) profile" evidence="5">
    <location>
        <begin position="19"/>
        <end position="406"/>
    </location>
</feature>
<evidence type="ECO:0000313" key="7">
    <source>
        <dbReference type="Proteomes" id="UP001595957"/>
    </source>
</evidence>
<evidence type="ECO:0000256" key="3">
    <source>
        <dbReference type="ARBA" id="ARBA00023136"/>
    </source>
</evidence>
<sequence>MVKYGKGNASLGSDPWGVMVVLSVIAFLLIGGMLTSLTVYMSVMQPLFLWGEAEMGAGPVALLLGMSAGNLCAGRTMRAVGVRRLFAFGVGTAVCGWVTAGFTWTLASFMAAMALAGLGVGMATIVPGIAVISQSFHRHRGLAIALFIGGCALASATMPMISGRLIAALGWRETFWTIGAAAGLICTGLVYVLPCTRCGPSDGDGAEDLGLTREQALRKPGYWLLAIVLTISQLSLNAILFNLIAYLRHSGFDHADAVTVYSVANFMSLPGLLIGGMASDRISARILLPVILALQAAGTLALLGAGGDPLWQGRTAIALFIMLWGSVAGLPAQAGSMLLTEMIGQRAYPAMLGIIFTINGFVGALAPVAVGWAFEASGSYALPVFCFGLLTLLAGFASLFCRSDPFVAPRQHAPTDRIFAGD</sequence>
<feature type="transmembrane region" description="Helical" evidence="4">
    <location>
        <begin position="20"/>
        <end position="43"/>
    </location>
</feature>
<feature type="transmembrane region" description="Helical" evidence="4">
    <location>
        <begin position="258"/>
        <end position="279"/>
    </location>
</feature>
<dbReference type="Gene3D" id="1.20.1250.20">
    <property type="entry name" value="MFS general substrate transporter like domains"/>
    <property type="match status" value="1"/>
</dbReference>
<keyword evidence="2 4" id="KW-1133">Transmembrane helix</keyword>
<evidence type="ECO:0000256" key="4">
    <source>
        <dbReference type="SAM" id="Phobius"/>
    </source>
</evidence>
<dbReference type="Pfam" id="PF07690">
    <property type="entry name" value="MFS_1"/>
    <property type="match status" value="1"/>
</dbReference>
<feature type="transmembrane region" description="Helical" evidence="4">
    <location>
        <begin position="110"/>
        <end position="130"/>
    </location>
</feature>
<keyword evidence="3 4" id="KW-0472">Membrane</keyword>